<reference evidence="1" key="1">
    <citation type="submission" date="2014-09" db="EMBL/GenBank/DDBJ databases">
        <authorList>
            <person name="Magalhaes I.L.F."/>
            <person name="Oliveira U."/>
            <person name="Santos F.R."/>
            <person name="Vidigal T.H.D.A."/>
            <person name="Brescovit A.D."/>
            <person name="Santos A.J."/>
        </authorList>
    </citation>
    <scope>NUCLEOTIDE SEQUENCE</scope>
    <source>
        <tissue evidence="1">Shoot tissue taken approximately 20 cm above the soil surface</tissue>
    </source>
</reference>
<accession>A0A0A9D557</accession>
<reference evidence="1" key="2">
    <citation type="journal article" date="2015" name="Data Brief">
        <title>Shoot transcriptome of the giant reed, Arundo donax.</title>
        <authorList>
            <person name="Barrero R.A."/>
            <person name="Guerrero F.D."/>
            <person name="Moolhuijzen P."/>
            <person name="Goolsby J.A."/>
            <person name="Tidwell J."/>
            <person name="Bellgard S.E."/>
            <person name="Bellgard M.I."/>
        </authorList>
    </citation>
    <scope>NUCLEOTIDE SEQUENCE</scope>
    <source>
        <tissue evidence="1">Shoot tissue taken approximately 20 cm above the soil surface</tissue>
    </source>
</reference>
<evidence type="ECO:0000313" key="1">
    <source>
        <dbReference type="EMBL" id="JAD78877.1"/>
    </source>
</evidence>
<proteinExistence type="predicted"/>
<organism evidence="1">
    <name type="scientific">Arundo donax</name>
    <name type="common">Giant reed</name>
    <name type="synonym">Donax arundinaceus</name>
    <dbReference type="NCBI Taxonomy" id="35708"/>
    <lineage>
        <taxon>Eukaryota</taxon>
        <taxon>Viridiplantae</taxon>
        <taxon>Streptophyta</taxon>
        <taxon>Embryophyta</taxon>
        <taxon>Tracheophyta</taxon>
        <taxon>Spermatophyta</taxon>
        <taxon>Magnoliopsida</taxon>
        <taxon>Liliopsida</taxon>
        <taxon>Poales</taxon>
        <taxon>Poaceae</taxon>
        <taxon>PACMAD clade</taxon>
        <taxon>Arundinoideae</taxon>
        <taxon>Arundineae</taxon>
        <taxon>Arundo</taxon>
    </lineage>
</organism>
<name>A0A0A9D557_ARUDO</name>
<protein>
    <submittedName>
        <fullName evidence="1">Uncharacterized protein</fullName>
    </submittedName>
</protein>
<sequence>MLVGVCPGILGTNYTIFQNRCLMIHQCSGCCLLEDSELRLSFPDAPCRLCLSIPSPLYLLTYHLVNSDCQM</sequence>
<dbReference type="AlphaFoldDB" id="A0A0A9D557"/>
<dbReference type="EMBL" id="GBRH01219018">
    <property type="protein sequence ID" value="JAD78877.1"/>
    <property type="molecule type" value="Transcribed_RNA"/>
</dbReference>